<feature type="region of interest" description="Disordered" evidence="1">
    <location>
        <begin position="58"/>
        <end position="142"/>
    </location>
</feature>
<sequence>MPTMHIHITEETDGISMEDCSTLFAEFFPNYFLPNSKRIPQILLFCSQACTARDCRRNPGLKNRMPRQVKKQPENTPFKNSQRMYGPITQSRRQRSIGVGKECIDASGDHERMHPSTEARRVAMHPRKGGHAGVHSESRTIW</sequence>
<name>A0AAV4V1M2_9ARAC</name>
<organism evidence="2 3">
    <name type="scientific">Caerostris darwini</name>
    <dbReference type="NCBI Taxonomy" id="1538125"/>
    <lineage>
        <taxon>Eukaryota</taxon>
        <taxon>Metazoa</taxon>
        <taxon>Ecdysozoa</taxon>
        <taxon>Arthropoda</taxon>
        <taxon>Chelicerata</taxon>
        <taxon>Arachnida</taxon>
        <taxon>Araneae</taxon>
        <taxon>Araneomorphae</taxon>
        <taxon>Entelegynae</taxon>
        <taxon>Araneoidea</taxon>
        <taxon>Araneidae</taxon>
        <taxon>Caerostris</taxon>
    </lineage>
</organism>
<protein>
    <submittedName>
        <fullName evidence="2">Uncharacterized protein</fullName>
    </submittedName>
</protein>
<evidence type="ECO:0000313" key="2">
    <source>
        <dbReference type="EMBL" id="GIY64017.1"/>
    </source>
</evidence>
<keyword evidence="3" id="KW-1185">Reference proteome</keyword>
<proteinExistence type="predicted"/>
<gene>
    <name evidence="2" type="ORF">CDAR_465141</name>
</gene>
<accession>A0AAV4V1M2</accession>
<feature type="compositionally biased region" description="Basic and acidic residues" evidence="1">
    <location>
        <begin position="102"/>
        <end position="121"/>
    </location>
</feature>
<evidence type="ECO:0000313" key="3">
    <source>
        <dbReference type="Proteomes" id="UP001054837"/>
    </source>
</evidence>
<dbReference type="Proteomes" id="UP001054837">
    <property type="component" value="Unassembled WGS sequence"/>
</dbReference>
<comment type="caution">
    <text evidence="2">The sequence shown here is derived from an EMBL/GenBank/DDBJ whole genome shotgun (WGS) entry which is preliminary data.</text>
</comment>
<feature type="compositionally biased region" description="Polar residues" evidence="1">
    <location>
        <begin position="74"/>
        <end position="91"/>
    </location>
</feature>
<reference evidence="2 3" key="1">
    <citation type="submission" date="2021-06" db="EMBL/GenBank/DDBJ databases">
        <title>Caerostris darwini draft genome.</title>
        <authorList>
            <person name="Kono N."/>
            <person name="Arakawa K."/>
        </authorList>
    </citation>
    <scope>NUCLEOTIDE SEQUENCE [LARGE SCALE GENOMIC DNA]</scope>
</reference>
<evidence type="ECO:0000256" key="1">
    <source>
        <dbReference type="SAM" id="MobiDB-lite"/>
    </source>
</evidence>
<dbReference type="AlphaFoldDB" id="A0AAV4V1M2"/>
<dbReference type="EMBL" id="BPLQ01012256">
    <property type="protein sequence ID" value="GIY64017.1"/>
    <property type="molecule type" value="Genomic_DNA"/>
</dbReference>